<feature type="transmembrane region" description="Helical" evidence="1">
    <location>
        <begin position="160"/>
        <end position="187"/>
    </location>
</feature>
<dbReference type="EMBL" id="UEYP01000005">
    <property type="protein sequence ID" value="SSC67921.1"/>
    <property type="molecule type" value="Genomic_DNA"/>
</dbReference>
<accession>A0A376AJC4</accession>
<dbReference type="Proteomes" id="UP000254764">
    <property type="component" value="Unassembled WGS sequence"/>
</dbReference>
<reference evidence="3" key="1">
    <citation type="submission" date="2018-07" db="EMBL/GenBank/DDBJ databases">
        <authorList>
            <person name="Peiro R."/>
            <person name="Begona"/>
            <person name="Cbmso G."/>
            <person name="Lopez M."/>
            <person name="Gonzalez S."/>
        </authorList>
    </citation>
    <scope>NUCLEOTIDE SEQUENCE [LARGE SCALE GENOMIC DNA]</scope>
</reference>
<feature type="transmembrane region" description="Helical" evidence="1">
    <location>
        <begin position="199"/>
        <end position="221"/>
    </location>
</feature>
<evidence type="ECO:0000256" key="1">
    <source>
        <dbReference type="SAM" id="Phobius"/>
    </source>
</evidence>
<keyword evidence="1" id="KW-0472">Membrane</keyword>
<evidence type="ECO:0000313" key="2">
    <source>
        <dbReference type="EMBL" id="SSC67921.1"/>
    </source>
</evidence>
<feature type="transmembrane region" description="Helical" evidence="1">
    <location>
        <begin position="279"/>
        <end position="303"/>
    </location>
</feature>
<sequence>MELMTFLDPVRFRVVLAVMLATAFLLLQFLFPADTPPTAQGGPDAAPLQVFFHPECPHCHDAIEFLKSQQTVRYELHDVSTASGERLLLEVAKQHGIAEDRLGVPLFVCGSNYLMGYESAETTGQALLSCRAGNPSAEGLAADPSRVHIPLIGEIDPSRYSLLALTALMGLSDGFNPCAMWVLLYLISLIAGLQDRRKIWWLVGTFVLSSGLLYFLFMTAWLNTFLFIGYTRVLTQVIALVAIGFGLDHLYQLAITRGIIVCEVGDAARHQRTLERARALVAAPVGVASLVMVAGLALTVNAIEFVCSAALPAIYTHILSLLDLPALQYYGYIGLYVAFFMLDDLIIFGLAAFAVQKVIDTRYAAGSRAVGGVLLLGLGIWMLLP</sequence>
<keyword evidence="1" id="KW-1133">Transmembrane helix</keyword>
<feature type="transmembrane region" description="Helical" evidence="1">
    <location>
        <begin position="12"/>
        <end position="31"/>
    </location>
</feature>
<protein>
    <recommendedName>
        <fullName evidence="4">Glutaredoxin domain-containing protein</fullName>
    </recommendedName>
</protein>
<evidence type="ECO:0008006" key="4">
    <source>
        <dbReference type="Google" id="ProtNLM"/>
    </source>
</evidence>
<keyword evidence="1" id="KW-0812">Transmembrane</keyword>
<dbReference type="SUPFAM" id="SSF52833">
    <property type="entry name" value="Thioredoxin-like"/>
    <property type="match status" value="1"/>
</dbReference>
<gene>
    <name evidence="2" type="ORF">RHIZ70_3629</name>
</gene>
<proteinExistence type="predicted"/>
<feature type="transmembrane region" description="Helical" evidence="1">
    <location>
        <begin position="365"/>
        <end position="384"/>
    </location>
</feature>
<organism evidence="2 3">
    <name type="scientific">Ciceribacter selenitireducens ATCC BAA-1503</name>
    <dbReference type="NCBI Taxonomy" id="1336235"/>
    <lineage>
        <taxon>Bacteria</taxon>
        <taxon>Pseudomonadati</taxon>
        <taxon>Pseudomonadota</taxon>
        <taxon>Alphaproteobacteria</taxon>
        <taxon>Hyphomicrobiales</taxon>
        <taxon>Rhizobiaceae</taxon>
        <taxon>Ciceribacter</taxon>
    </lineage>
</organism>
<keyword evidence="3" id="KW-1185">Reference proteome</keyword>
<dbReference type="Gene3D" id="3.40.30.10">
    <property type="entry name" value="Glutaredoxin"/>
    <property type="match status" value="1"/>
</dbReference>
<name>A0A376AJC4_9HYPH</name>
<feature type="transmembrane region" description="Helical" evidence="1">
    <location>
        <begin position="227"/>
        <end position="247"/>
    </location>
</feature>
<evidence type="ECO:0000313" key="3">
    <source>
        <dbReference type="Proteomes" id="UP000254764"/>
    </source>
</evidence>
<dbReference type="AlphaFoldDB" id="A0A376AJC4"/>
<dbReference type="InterPro" id="IPR011767">
    <property type="entry name" value="GLR_AS"/>
</dbReference>
<feature type="transmembrane region" description="Helical" evidence="1">
    <location>
        <begin position="329"/>
        <end position="353"/>
    </location>
</feature>
<dbReference type="PROSITE" id="PS00195">
    <property type="entry name" value="GLUTAREDOXIN_1"/>
    <property type="match status" value="1"/>
</dbReference>
<dbReference type="InterPro" id="IPR036249">
    <property type="entry name" value="Thioredoxin-like_sf"/>
</dbReference>